<keyword evidence="2" id="KW-1185">Reference proteome</keyword>
<organism evidence="1 2">
    <name type="scientific">Nephila pilipes</name>
    <name type="common">Giant wood spider</name>
    <name type="synonym">Nephila maculata</name>
    <dbReference type="NCBI Taxonomy" id="299642"/>
    <lineage>
        <taxon>Eukaryota</taxon>
        <taxon>Metazoa</taxon>
        <taxon>Ecdysozoa</taxon>
        <taxon>Arthropoda</taxon>
        <taxon>Chelicerata</taxon>
        <taxon>Arachnida</taxon>
        <taxon>Araneae</taxon>
        <taxon>Araneomorphae</taxon>
        <taxon>Entelegynae</taxon>
        <taxon>Araneoidea</taxon>
        <taxon>Nephilidae</taxon>
        <taxon>Nephila</taxon>
    </lineage>
</organism>
<dbReference type="EMBL" id="BMAW01114139">
    <property type="protein sequence ID" value="GFT60416.1"/>
    <property type="molecule type" value="Genomic_DNA"/>
</dbReference>
<dbReference type="AlphaFoldDB" id="A0A8X6TZR3"/>
<proteinExistence type="predicted"/>
<protein>
    <submittedName>
        <fullName evidence="1">Uncharacterized protein</fullName>
    </submittedName>
</protein>
<name>A0A8X6TZR3_NEPPI</name>
<evidence type="ECO:0000313" key="2">
    <source>
        <dbReference type="Proteomes" id="UP000887013"/>
    </source>
</evidence>
<sequence>MNASPFLLFATRKNNIEQFHRDRPTATNLFDFRLYVDDLIAGKDNVQDVLEISRSAKQIIRKAKKVLKKWIINESDLMDRWK</sequence>
<dbReference type="OrthoDB" id="6430234at2759"/>
<dbReference type="Proteomes" id="UP000887013">
    <property type="component" value="Unassembled WGS sequence"/>
</dbReference>
<reference evidence="1" key="1">
    <citation type="submission" date="2020-08" db="EMBL/GenBank/DDBJ databases">
        <title>Multicomponent nature underlies the extraordinary mechanical properties of spider dragline silk.</title>
        <authorList>
            <person name="Kono N."/>
            <person name="Nakamura H."/>
            <person name="Mori M."/>
            <person name="Yoshida Y."/>
            <person name="Ohtoshi R."/>
            <person name="Malay A.D."/>
            <person name="Moran D.A.P."/>
            <person name="Tomita M."/>
            <person name="Numata K."/>
            <person name="Arakawa K."/>
        </authorList>
    </citation>
    <scope>NUCLEOTIDE SEQUENCE</scope>
</reference>
<comment type="caution">
    <text evidence="1">The sequence shown here is derived from an EMBL/GenBank/DDBJ whole genome shotgun (WGS) entry which is preliminary data.</text>
</comment>
<accession>A0A8X6TZR3</accession>
<gene>
    <name evidence="1" type="ORF">NPIL_360281</name>
</gene>
<evidence type="ECO:0000313" key="1">
    <source>
        <dbReference type="EMBL" id="GFT60416.1"/>
    </source>
</evidence>